<keyword evidence="5" id="KW-0227">DNA damage</keyword>
<feature type="region of interest" description="Disordered" evidence="11">
    <location>
        <begin position="707"/>
        <end position="934"/>
    </location>
</feature>
<evidence type="ECO:0000256" key="10">
    <source>
        <dbReference type="ARBA" id="ARBA00058864"/>
    </source>
</evidence>
<dbReference type="Gene3D" id="2.30.30.140">
    <property type="match status" value="1"/>
</dbReference>
<evidence type="ECO:0000256" key="1">
    <source>
        <dbReference type="ARBA" id="ARBA00004123"/>
    </source>
</evidence>
<dbReference type="PANTHER" id="PTHR12663:SF3">
    <property type="entry name" value="SISTER CHROMATID COHESION PROTEIN PDS5 HOMOLOG C"/>
    <property type="match status" value="1"/>
</dbReference>
<dbReference type="GO" id="GO:0009556">
    <property type="term" value="P:microsporogenesis"/>
    <property type="evidence" value="ECO:0007669"/>
    <property type="project" value="UniProtKB-ARBA"/>
</dbReference>
<feature type="compositionally biased region" description="Basic and acidic residues" evidence="11">
    <location>
        <begin position="817"/>
        <end position="836"/>
    </location>
</feature>
<sequence>MASTDKELEQQLLEAGKRLENPPASVEELLPLLDQVEHCLSRVEQSPTKSMQGALAPSLKALVGDQLFRHANVDVKVAVASCISEITRITAPDAPYDDDQMKDIFQLIVSSFENLADNTSRSYAKRASILETVAKVRSCVVMLDLECDALIVEMFQHFLNSIRDYHPENVFSSMETIMILVLEESEDISPELLSPLLDSVKKGNEGVVPVAHKLGEKVLESCASKEVVPVSRKLGKKVLESCASKVKPYLVHAVKSLGLSLDDYNDVVATICQDMCGTDEQNDVHAAVENKVEENKIAGGGASDEAAQADNESEAQVASPKQADLVDGKSTKPVVSNGIAQTVEDESLPDSVTPEKQEDSKHTEQSENIDKSDNAEPDNPVAEKVVDAETKQQRTTKRRGRKANSSEKLMKPSGTSHVDGEKVNKNLSEGKNRGNDAPSSPPEERSLEVAVSTGDEASSLKVLKGDAITVATPPVNKGLPDESLSKKAGRLKKEKSIKDSAPTVDNTSKKTSEEETDSEEKLSKCLGRNAATGIAHEDEKAVITDASKEEGDNTSESEAKLLKQPSKKVKVSGNGDGSSSKQPEDKRSRIRGKAGSGKKVSKSSSEDDDKISSLKSATKSAKDEHRPREIPKADVKTKRDSGKEKVSDAEEPDENLVGSKVKVWWPLDHKFYKGVIDSYDPIKKKHKVIYNDGDVEMLNLKKQRWEFINGDGDSDSPSPDALPEIPLKKKMKTTDQTTRQEKMDSTPKSGGPSSKARSVATKSKRKLKEVSETDCKPRNDLKSIRKIEDDTGSTNKERTPKSGGKSIDTASKGPGKTKNEDAVRSKTGKSKEDDSSMPKTSKSKQDSSKTSKSKHDTPNVTSNAKEKTPKSGGKSSFNGTGKSKTGSSKVRETEGKVSKSLSVKTQESRKRKLASPTKGQGSEGKSEKKRQRGA</sequence>
<protein>
    <submittedName>
        <fullName evidence="12">Uncharacterized protein</fullName>
    </submittedName>
</protein>
<comment type="subcellular location">
    <subcellularLocation>
        <location evidence="1">Nucleus</location>
    </subcellularLocation>
</comment>
<dbReference type="InterPro" id="IPR016024">
    <property type="entry name" value="ARM-type_fold"/>
</dbReference>
<evidence type="ECO:0000313" key="12">
    <source>
        <dbReference type="EMBL" id="MBX20538.1"/>
    </source>
</evidence>
<comment type="similarity">
    <text evidence="2">Belongs to the PDS5 family.</text>
</comment>
<dbReference type="GO" id="GO:0051301">
    <property type="term" value="P:cell division"/>
    <property type="evidence" value="ECO:0007669"/>
    <property type="project" value="UniProtKB-KW"/>
</dbReference>
<feature type="compositionally biased region" description="Basic and acidic residues" evidence="11">
    <location>
        <begin position="418"/>
        <end position="434"/>
    </location>
</feature>
<feature type="compositionally biased region" description="Basic and acidic residues" evidence="11">
    <location>
        <begin position="768"/>
        <end position="800"/>
    </location>
</feature>
<name>A0A2P2LRD6_RHIMU</name>
<evidence type="ECO:0000256" key="11">
    <source>
        <dbReference type="SAM" id="MobiDB-lite"/>
    </source>
</evidence>
<dbReference type="CDD" id="cd20404">
    <property type="entry name" value="Tudor_Agenet_AtEML-like"/>
    <property type="match status" value="1"/>
</dbReference>
<feature type="compositionally biased region" description="Basic and acidic residues" evidence="11">
    <location>
        <begin position="507"/>
        <end position="523"/>
    </location>
</feature>
<feature type="compositionally biased region" description="Basic and acidic residues" evidence="11">
    <location>
        <begin position="353"/>
        <end position="374"/>
    </location>
</feature>
<dbReference type="GO" id="GO:0007064">
    <property type="term" value="P:mitotic sister chromatid cohesion"/>
    <property type="evidence" value="ECO:0007669"/>
    <property type="project" value="InterPro"/>
</dbReference>
<dbReference type="GO" id="GO:0005634">
    <property type="term" value="C:nucleus"/>
    <property type="evidence" value="ECO:0007669"/>
    <property type="project" value="UniProtKB-SubCell"/>
</dbReference>
<evidence type="ECO:0000256" key="5">
    <source>
        <dbReference type="ARBA" id="ARBA00022763"/>
    </source>
</evidence>
<dbReference type="GO" id="GO:0006281">
    <property type="term" value="P:DNA repair"/>
    <property type="evidence" value="ECO:0007669"/>
    <property type="project" value="UniProtKB-KW"/>
</dbReference>
<feature type="compositionally biased region" description="Basic and acidic residues" evidence="11">
    <location>
        <begin position="620"/>
        <end position="648"/>
    </location>
</feature>
<evidence type="ECO:0000256" key="2">
    <source>
        <dbReference type="ARBA" id="ARBA00006254"/>
    </source>
</evidence>
<dbReference type="PANTHER" id="PTHR12663">
    <property type="entry name" value="ANDROGEN INDUCED INHIBITOR OF PROLIFERATION AS3 / PDS5-RELATED"/>
    <property type="match status" value="1"/>
</dbReference>
<evidence type="ECO:0000256" key="6">
    <source>
        <dbReference type="ARBA" id="ARBA00022776"/>
    </source>
</evidence>
<keyword evidence="9" id="KW-0131">Cell cycle</keyword>
<keyword evidence="7" id="KW-0234">DNA repair</keyword>
<keyword evidence="8" id="KW-0539">Nucleus</keyword>
<comment type="function">
    <text evidence="10">Cohesin cofactor dispensable during the meiotic division but playing an important role in DNA repair by homologous recombination (HR) probably by helping SMC5/SMC6 complex. Regulator of sister chromatid cohesion in mitosis which may stabilize cohesin complex association with chromatin. May couple sister chromatid cohesion during mitosis to DNA replication. Cohesion ensures that chromosome partitioning is accurate in both meiotic and mitotic cells and plays an important role in DNA repair.</text>
</comment>
<evidence type="ECO:0000256" key="9">
    <source>
        <dbReference type="ARBA" id="ARBA00023306"/>
    </source>
</evidence>
<feature type="compositionally biased region" description="Polar residues" evidence="11">
    <location>
        <begin position="873"/>
        <end position="888"/>
    </location>
</feature>
<evidence type="ECO:0000256" key="8">
    <source>
        <dbReference type="ARBA" id="ARBA00023242"/>
    </source>
</evidence>
<dbReference type="SUPFAM" id="SSF48371">
    <property type="entry name" value="ARM repeat"/>
    <property type="match status" value="1"/>
</dbReference>
<evidence type="ECO:0000256" key="4">
    <source>
        <dbReference type="ARBA" id="ARBA00022737"/>
    </source>
</evidence>
<dbReference type="FunFam" id="2.30.30.140:FF:000033">
    <property type="entry name" value="Binding protein"/>
    <property type="match status" value="1"/>
</dbReference>
<feature type="region of interest" description="Disordered" evidence="11">
    <location>
        <begin position="301"/>
        <end position="658"/>
    </location>
</feature>
<feature type="compositionally biased region" description="Basic and acidic residues" evidence="11">
    <location>
        <begin position="535"/>
        <end position="561"/>
    </location>
</feature>
<feature type="compositionally biased region" description="Polar residues" evidence="11">
    <location>
        <begin position="746"/>
        <end position="756"/>
    </location>
</feature>
<organism evidence="12">
    <name type="scientific">Rhizophora mucronata</name>
    <name type="common">Asiatic mangrove</name>
    <dbReference type="NCBI Taxonomy" id="61149"/>
    <lineage>
        <taxon>Eukaryota</taxon>
        <taxon>Viridiplantae</taxon>
        <taxon>Streptophyta</taxon>
        <taxon>Embryophyta</taxon>
        <taxon>Tracheophyta</taxon>
        <taxon>Spermatophyta</taxon>
        <taxon>Magnoliopsida</taxon>
        <taxon>eudicotyledons</taxon>
        <taxon>Gunneridae</taxon>
        <taxon>Pentapetalae</taxon>
        <taxon>rosids</taxon>
        <taxon>fabids</taxon>
        <taxon>Malpighiales</taxon>
        <taxon>Rhizophoraceae</taxon>
        <taxon>Rhizophora</taxon>
    </lineage>
</organism>
<accession>A0A2P2LRD6</accession>
<proteinExistence type="inferred from homology"/>
<keyword evidence="4" id="KW-0677">Repeat</keyword>
<dbReference type="AlphaFoldDB" id="A0A2P2LRD6"/>
<dbReference type="Pfam" id="PF20168">
    <property type="entry name" value="PDS5"/>
    <property type="match status" value="1"/>
</dbReference>
<dbReference type="EMBL" id="GGEC01040054">
    <property type="protein sequence ID" value="MBX20538.1"/>
    <property type="molecule type" value="Transcribed_RNA"/>
</dbReference>
<dbReference type="SUPFAM" id="SSF63748">
    <property type="entry name" value="Tudor/PWWP/MBT"/>
    <property type="match status" value="1"/>
</dbReference>
<evidence type="ECO:0000256" key="3">
    <source>
        <dbReference type="ARBA" id="ARBA00022618"/>
    </source>
</evidence>
<evidence type="ECO:0000256" key="7">
    <source>
        <dbReference type="ARBA" id="ARBA00023204"/>
    </source>
</evidence>
<keyword evidence="3" id="KW-0132">Cell division</keyword>
<feature type="compositionally biased region" description="Basic and acidic residues" evidence="11">
    <location>
        <begin position="843"/>
        <end position="857"/>
    </location>
</feature>
<dbReference type="InterPro" id="IPR039776">
    <property type="entry name" value="Pds5"/>
</dbReference>
<keyword evidence="6" id="KW-0498">Mitosis</keyword>
<reference evidence="12" key="1">
    <citation type="submission" date="2018-02" db="EMBL/GenBank/DDBJ databases">
        <title>Rhizophora mucronata_Transcriptome.</title>
        <authorList>
            <person name="Meera S.P."/>
            <person name="Sreeshan A."/>
            <person name="Augustine A."/>
        </authorList>
    </citation>
    <scope>NUCLEOTIDE SEQUENCE</scope>
    <source>
        <tissue evidence="12">Leaf</tissue>
    </source>
</reference>
<dbReference type="GO" id="GO:0035825">
    <property type="term" value="P:homologous recombination"/>
    <property type="evidence" value="ECO:0007669"/>
    <property type="project" value="UniProtKB-ARBA"/>
</dbReference>
<dbReference type="GO" id="GO:0000785">
    <property type="term" value="C:chromatin"/>
    <property type="evidence" value="ECO:0007669"/>
    <property type="project" value="TreeGrafter"/>
</dbReference>